<evidence type="ECO:0000313" key="2">
    <source>
        <dbReference type="EMBL" id="QSQ25365.1"/>
    </source>
</evidence>
<dbReference type="Pfam" id="PF09543">
    <property type="entry name" value="DUF2379"/>
    <property type="match status" value="1"/>
</dbReference>
<accession>A0ABX7P4L3</accession>
<evidence type="ECO:0000313" key="3">
    <source>
        <dbReference type="Proteomes" id="UP000662747"/>
    </source>
</evidence>
<sequence length="124" mass="13952">MTTEQPHDWDQVLELFAQLKRGEDLTISDDLNDLLRRVAPELAISVEDAEAAILTPAGTATLVREMRRRIFVGSRRLGAALLEAFEHGEKGDKDSARRALEAVLSVEVVPLYRRTAQRELDKLE</sequence>
<dbReference type="Proteomes" id="UP000662747">
    <property type="component" value="Chromosome"/>
</dbReference>
<gene>
    <name evidence="2" type="ORF">JY651_10740</name>
</gene>
<protein>
    <submittedName>
        <fullName evidence="2">DUSAM domain-containing protein</fullName>
    </submittedName>
</protein>
<dbReference type="InterPro" id="IPR011753">
    <property type="entry name" value="DUSAM_dom"/>
</dbReference>
<dbReference type="NCBIfam" id="TIGR02267">
    <property type="entry name" value="DUSAM domain"/>
    <property type="match status" value="1"/>
</dbReference>
<organism evidence="2 3">
    <name type="scientific">Pyxidicoccus parkwayensis</name>
    <dbReference type="NCBI Taxonomy" id="2813578"/>
    <lineage>
        <taxon>Bacteria</taxon>
        <taxon>Pseudomonadati</taxon>
        <taxon>Myxococcota</taxon>
        <taxon>Myxococcia</taxon>
        <taxon>Myxococcales</taxon>
        <taxon>Cystobacterineae</taxon>
        <taxon>Myxococcaceae</taxon>
        <taxon>Pyxidicoccus</taxon>
    </lineage>
</organism>
<feature type="domain" description="DUSAM" evidence="1">
    <location>
        <begin position="8"/>
        <end position="123"/>
    </location>
</feature>
<keyword evidence="3" id="KW-1185">Reference proteome</keyword>
<dbReference type="EMBL" id="CP071090">
    <property type="protein sequence ID" value="QSQ25365.1"/>
    <property type="molecule type" value="Genomic_DNA"/>
</dbReference>
<name>A0ABX7P4L3_9BACT</name>
<dbReference type="RefSeq" id="WP_206726920.1">
    <property type="nucleotide sequence ID" value="NZ_CP071090.1"/>
</dbReference>
<reference evidence="2 3" key="1">
    <citation type="submission" date="2021-02" db="EMBL/GenBank/DDBJ databases">
        <title>De Novo genome assembly of isolated myxobacteria.</title>
        <authorList>
            <person name="Stevens D.C."/>
        </authorList>
    </citation>
    <scope>NUCLEOTIDE SEQUENCE [LARGE SCALE GENOMIC DNA]</scope>
    <source>
        <strain evidence="3">SCPEA02</strain>
    </source>
</reference>
<proteinExistence type="predicted"/>
<evidence type="ECO:0000259" key="1">
    <source>
        <dbReference type="Pfam" id="PF09543"/>
    </source>
</evidence>